<evidence type="ECO:0000256" key="2">
    <source>
        <dbReference type="ARBA" id="ARBA00022777"/>
    </source>
</evidence>
<gene>
    <name evidence="6" type="ORF">P3G67_15175</name>
</gene>
<accession>A0ABT5ZL60</accession>
<dbReference type="Gene3D" id="3.30.565.10">
    <property type="entry name" value="Histidine kinase-like ATPase, C-terminal domain"/>
    <property type="match status" value="1"/>
</dbReference>
<feature type="transmembrane region" description="Helical" evidence="4">
    <location>
        <begin position="138"/>
        <end position="155"/>
    </location>
</feature>
<evidence type="ECO:0000256" key="1">
    <source>
        <dbReference type="ARBA" id="ARBA00022679"/>
    </source>
</evidence>
<dbReference type="InterPro" id="IPR050482">
    <property type="entry name" value="Sensor_HK_TwoCompSys"/>
</dbReference>
<keyword evidence="2" id="KW-0418">Kinase</keyword>
<keyword evidence="4" id="KW-0812">Transmembrane</keyword>
<evidence type="ECO:0000313" key="7">
    <source>
        <dbReference type="Proteomes" id="UP001216579"/>
    </source>
</evidence>
<dbReference type="InterPro" id="IPR003594">
    <property type="entry name" value="HATPase_dom"/>
</dbReference>
<protein>
    <recommendedName>
        <fullName evidence="5">Histidine kinase/HSP90-like ATPase domain-containing protein</fullName>
    </recommendedName>
</protein>
<dbReference type="InterPro" id="IPR036890">
    <property type="entry name" value="HATPase_C_sf"/>
</dbReference>
<dbReference type="SUPFAM" id="SSF55874">
    <property type="entry name" value="ATPase domain of HSP90 chaperone/DNA topoisomerase II/histidine kinase"/>
    <property type="match status" value="1"/>
</dbReference>
<dbReference type="CDD" id="cd16917">
    <property type="entry name" value="HATPase_UhpB-NarQ-NarX-like"/>
    <property type="match status" value="1"/>
</dbReference>
<comment type="caution">
    <text evidence="6">The sequence shown here is derived from an EMBL/GenBank/DDBJ whole genome shotgun (WGS) entry which is preliminary data.</text>
</comment>
<feature type="transmembrane region" description="Helical" evidence="4">
    <location>
        <begin position="29"/>
        <end position="50"/>
    </location>
</feature>
<dbReference type="Proteomes" id="UP001216579">
    <property type="component" value="Unassembled WGS sequence"/>
</dbReference>
<feature type="transmembrane region" description="Helical" evidence="4">
    <location>
        <begin position="87"/>
        <end position="105"/>
    </location>
</feature>
<evidence type="ECO:0000256" key="3">
    <source>
        <dbReference type="ARBA" id="ARBA00023012"/>
    </source>
</evidence>
<sequence length="360" mass="37975">MILATMLYRASHLVIGLFAVVQHRPGLPVAWLVLLAAVGCSVWVWGGALARGVFSGWAVWADVVVSGCVLPFVALEWGGPLVPAADGWVMLLGTSAASAAAVAFGRTALAGAVVVLTATHVAVCRTVGASAVALDGHLISLASSAIMAWVFWWYLNRQGRLLDAASARALAAEAQKARYAERIDHYRALHDTVLATLTAIAGGVDANSPQVRERCAGEAAYLRRLIQRTADEEYHPELGAALERAVRSAESLGLRVITQYHNLPEAPAEVAAAVADAVTEALNNVRIHAGTGRAYLTATGVGDRLVVTVVDRGRGFAPDRVTRGLGLRRSVHARLAEVGGRAVVDSRPGEGAVVELRWPE</sequence>
<evidence type="ECO:0000313" key="6">
    <source>
        <dbReference type="EMBL" id="MDF3290565.1"/>
    </source>
</evidence>
<feature type="domain" description="Histidine kinase/HSP90-like ATPase" evidence="5">
    <location>
        <begin position="274"/>
        <end position="359"/>
    </location>
</feature>
<keyword evidence="3" id="KW-0902">Two-component regulatory system</keyword>
<name>A0ABT5ZL60_9ACTN</name>
<feature type="transmembrane region" description="Helical" evidence="4">
    <location>
        <begin position="57"/>
        <end position="75"/>
    </location>
</feature>
<keyword evidence="4" id="KW-0472">Membrane</keyword>
<evidence type="ECO:0000259" key="5">
    <source>
        <dbReference type="Pfam" id="PF02518"/>
    </source>
</evidence>
<dbReference type="Pfam" id="PF02518">
    <property type="entry name" value="HATPase_c"/>
    <property type="match status" value="1"/>
</dbReference>
<proteinExistence type="predicted"/>
<keyword evidence="1" id="KW-0808">Transferase</keyword>
<keyword evidence="4" id="KW-1133">Transmembrane helix</keyword>
<dbReference type="RefSeq" id="WP_276093962.1">
    <property type="nucleotide sequence ID" value="NZ_JARJBC010000008.1"/>
</dbReference>
<keyword evidence="7" id="KW-1185">Reference proteome</keyword>
<reference evidence="6 7" key="1">
    <citation type="submission" date="2023-03" db="EMBL/GenBank/DDBJ databases">
        <title>Draft genome sequence of Streptomyces sp. RB6PN23 isolated from peat swamp forest in Thailand.</title>
        <authorList>
            <person name="Klaysubun C."/>
            <person name="Duangmal K."/>
        </authorList>
    </citation>
    <scope>NUCLEOTIDE SEQUENCE [LARGE SCALE GENOMIC DNA]</scope>
    <source>
        <strain evidence="6 7">RB6PN23</strain>
    </source>
</reference>
<dbReference type="PANTHER" id="PTHR24421">
    <property type="entry name" value="NITRATE/NITRITE SENSOR PROTEIN NARX-RELATED"/>
    <property type="match status" value="1"/>
</dbReference>
<dbReference type="EMBL" id="JARJBC010000008">
    <property type="protein sequence ID" value="MDF3290565.1"/>
    <property type="molecule type" value="Genomic_DNA"/>
</dbReference>
<organism evidence="6 7">
    <name type="scientific">Streptomyces silvisoli</name>
    <dbReference type="NCBI Taxonomy" id="3034235"/>
    <lineage>
        <taxon>Bacteria</taxon>
        <taxon>Bacillati</taxon>
        <taxon>Actinomycetota</taxon>
        <taxon>Actinomycetes</taxon>
        <taxon>Kitasatosporales</taxon>
        <taxon>Streptomycetaceae</taxon>
        <taxon>Streptomyces</taxon>
    </lineage>
</organism>
<evidence type="ECO:0000256" key="4">
    <source>
        <dbReference type="SAM" id="Phobius"/>
    </source>
</evidence>